<organism evidence="1">
    <name type="scientific">Opuntia streptacantha</name>
    <name type="common">Prickly pear cactus</name>
    <name type="synonym">Opuntia cardona</name>
    <dbReference type="NCBI Taxonomy" id="393608"/>
    <lineage>
        <taxon>Eukaryota</taxon>
        <taxon>Viridiplantae</taxon>
        <taxon>Streptophyta</taxon>
        <taxon>Embryophyta</taxon>
        <taxon>Tracheophyta</taxon>
        <taxon>Spermatophyta</taxon>
        <taxon>Magnoliopsida</taxon>
        <taxon>eudicotyledons</taxon>
        <taxon>Gunneridae</taxon>
        <taxon>Pentapetalae</taxon>
        <taxon>Caryophyllales</taxon>
        <taxon>Cactineae</taxon>
        <taxon>Cactaceae</taxon>
        <taxon>Opuntioideae</taxon>
        <taxon>Opuntia</taxon>
    </lineage>
</organism>
<accession>A0A7C8ZBL4</accession>
<sequence>MLMCFHHDAWGLSNLFNVMHSTLSNKKFRFHAYILIFNMKNLFWLEGVDFYFPRLDSRVALSFQVAVNCLSLLNIKMINFPICTNCLQILQVPVINLQFFGLFFAS</sequence>
<name>A0A7C8ZBL4_OPUST</name>
<dbReference type="AlphaFoldDB" id="A0A7C8ZBL4"/>
<dbReference type="EMBL" id="GISG01110636">
    <property type="protein sequence ID" value="MBA4638777.1"/>
    <property type="molecule type" value="Transcribed_RNA"/>
</dbReference>
<evidence type="ECO:0000313" key="1">
    <source>
        <dbReference type="EMBL" id="MBA4638777.1"/>
    </source>
</evidence>
<proteinExistence type="predicted"/>
<reference evidence="1" key="1">
    <citation type="journal article" date="2013" name="J. Plant Res.">
        <title>Effect of fungi and light on seed germination of three Opuntia species from semiarid lands of central Mexico.</title>
        <authorList>
            <person name="Delgado-Sanchez P."/>
            <person name="Jimenez-Bremont J.F."/>
            <person name="Guerrero-Gonzalez Mde L."/>
            <person name="Flores J."/>
        </authorList>
    </citation>
    <scope>NUCLEOTIDE SEQUENCE</scope>
    <source>
        <tissue evidence="1">Cladode</tissue>
    </source>
</reference>
<reference evidence="1" key="2">
    <citation type="submission" date="2020-07" db="EMBL/GenBank/DDBJ databases">
        <authorList>
            <person name="Vera ALvarez R."/>
            <person name="Arias-Moreno D.M."/>
            <person name="Jimenez-Jacinto V."/>
            <person name="Jimenez-Bremont J.F."/>
            <person name="Swaminathan K."/>
            <person name="Moose S.P."/>
            <person name="Guerrero-Gonzalez M.L."/>
            <person name="Marino-Ramirez L."/>
            <person name="Landsman D."/>
            <person name="Rodriguez-Kessler M."/>
            <person name="Delgado-Sanchez P."/>
        </authorList>
    </citation>
    <scope>NUCLEOTIDE SEQUENCE</scope>
    <source>
        <tissue evidence="1">Cladode</tissue>
    </source>
</reference>
<protein>
    <submittedName>
        <fullName evidence="1">Uncharacterized protein</fullName>
    </submittedName>
</protein>